<feature type="region of interest" description="Disordered" evidence="1">
    <location>
        <begin position="226"/>
        <end position="512"/>
    </location>
</feature>
<proteinExistence type="predicted"/>
<reference evidence="2" key="2">
    <citation type="submission" date="2021-03" db="UniProtKB">
        <authorList>
            <consortium name="EnsemblPlants"/>
        </authorList>
    </citation>
    <scope>IDENTIFICATION</scope>
</reference>
<dbReference type="EMBL" id="UZAU01000723">
    <property type="status" value="NOT_ANNOTATED_CDS"/>
    <property type="molecule type" value="Genomic_DNA"/>
</dbReference>
<feature type="compositionally biased region" description="Low complexity" evidence="1">
    <location>
        <begin position="334"/>
        <end position="359"/>
    </location>
</feature>
<feature type="compositionally biased region" description="Basic residues" evidence="1">
    <location>
        <begin position="400"/>
        <end position="409"/>
    </location>
</feature>
<feature type="compositionally biased region" description="Basic and acidic residues" evidence="1">
    <location>
        <begin position="253"/>
        <end position="268"/>
    </location>
</feature>
<name>A0A803QFZ0_CANSA</name>
<accession>A0A803QFZ0</accession>
<feature type="region of interest" description="Disordered" evidence="1">
    <location>
        <begin position="133"/>
        <end position="153"/>
    </location>
</feature>
<evidence type="ECO:0000256" key="1">
    <source>
        <dbReference type="SAM" id="MobiDB-lite"/>
    </source>
</evidence>
<feature type="compositionally biased region" description="Low complexity" evidence="1">
    <location>
        <begin position="435"/>
        <end position="506"/>
    </location>
</feature>
<organism evidence="2 3">
    <name type="scientific">Cannabis sativa</name>
    <name type="common">Hemp</name>
    <name type="synonym">Marijuana</name>
    <dbReference type="NCBI Taxonomy" id="3483"/>
    <lineage>
        <taxon>Eukaryota</taxon>
        <taxon>Viridiplantae</taxon>
        <taxon>Streptophyta</taxon>
        <taxon>Embryophyta</taxon>
        <taxon>Tracheophyta</taxon>
        <taxon>Spermatophyta</taxon>
        <taxon>Magnoliopsida</taxon>
        <taxon>eudicotyledons</taxon>
        <taxon>Gunneridae</taxon>
        <taxon>Pentapetalae</taxon>
        <taxon>rosids</taxon>
        <taxon>fabids</taxon>
        <taxon>Rosales</taxon>
        <taxon>Cannabaceae</taxon>
        <taxon>Cannabis</taxon>
    </lineage>
</organism>
<feature type="compositionally biased region" description="Polar residues" evidence="1">
    <location>
        <begin position="229"/>
        <end position="245"/>
    </location>
</feature>
<dbReference type="EnsemblPlants" id="evm.model.09.370">
    <property type="protein sequence ID" value="cds.evm.model.09.370"/>
    <property type="gene ID" value="evm.TU.09.370"/>
</dbReference>
<feature type="compositionally biased region" description="Basic and acidic residues" evidence="1">
    <location>
        <begin position="381"/>
        <end position="399"/>
    </location>
</feature>
<dbReference type="Gramene" id="evm.model.09.370">
    <property type="protein sequence ID" value="cds.evm.model.09.370"/>
    <property type="gene ID" value="evm.TU.09.370"/>
</dbReference>
<protein>
    <submittedName>
        <fullName evidence="2">Uncharacterized protein</fullName>
    </submittedName>
</protein>
<keyword evidence="3" id="KW-1185">Reference proteome</keyword>
<evidence type="ECO:0000313" key="2">
    <source>
        <dbReference type="EnsemblPlants" id="cds.evm.model.09.370"/>
    </source>
</evidence>
<evidence type="ECO:0000313" key="3">
    <source>
        <dbReference type="Proteomes" id="UP000596661"/>
    </source>
</evidence>
<feature type="compositionally biased region" description="Basic and acidic residues" evidence="1">
    <location>
        <begin position="280"/>
        <end position="296"/>
    </location>
</feature>
<dbReference type="AlphaFoldDB" id="A0A803QFZ0"/>
<sequence length="603" mass="67180">MDLNETHMEVDESLSHLFALRNLYGLHQSIIGYNASNTSTENACELLDRKALQLLKNLLDDDRQRLFESAQSKILILSRDFKSTHPTELNSHHEVVVSRSPKLSVSSNKAGSEYYGKQSSTKGGEITRRITDFELSNPSSNNNVTSSVGCSTGKKSDDVGEINDFSKEVAKAIKQIDSHVLALQILKAGTPVRNNDNTLFKALLERKKNRGTGESTWGGNALLSHLNESKSQPDSGATQRTSNVQGLRVPLHQNDDPTVKKDTTKNEAKTVVPPLVSSSDHPDQKLSRRLNRESNMKKKRKPLTRQIIMRPTVLDQIDKGSQKRKKTQQKIIMSSSKPSSSASSYPSSSQGEESESGSYLTPSSAEDDENERQSSSSSGRIGERRTKTNVPKERPDNRKSNMRKKRKPLTHQIIMRPTLLDQIDKGNQKRKKIQQKIIWSSSKPSSSSSSYTPSSQGEESESGSYRSSSQGKESESGSYSSSSQGEESESGSYPSSSQGNESENGSYLTTSSAEDDEMVKRNKKHGNQDNVENFQALVEGLMRHVGGHHSKEKPEVKIDTNKVLVKRIHLWQQLRRRKGMKLPNRQGRVKVVGFNRKTPNLKM</sequence>
<reference evidence="2" key="1">
    <citation type="submission" date="2018-11" db="EMBL/GenBank/DDBJ databases">
        <authorList>
            <person name="Grassa J C."/>
        </authorList>
    </citation>
    <scope>NUCLEOTIDE SEQUENCE [LARGE SCALE GENOMIC DNA]</scope>
</reference>
<feature type="compositionally biased region" description="Low complexity" evidence="1">
    <location>
        <begin position="136"/>
        <end position="148"/>
    </location>
</feature>
<dbReference type="Proteomes" id="UP000596661">
    <property type="component" value="Chromosome 9"/>
</dbReference>